<keyword evidence="5" id="KW-1185">Reference proteome</keyword>
<name>A0A2T5J2S3_9GAMM</name>
<dbReference type="InterPro" id="IPR052900">
    <property type="entry name" value="Phospholipid_Metab_Enz"/>
</dbReference>
<dbReference type="AlphaFoldDB" id="A0A2T5J2S3"/>
<organism evidence="4 5">
    <name type="scientific">Agitococcus lubricus</name>
    <dbReference type="NCBI Taxonomy" id="1077255"/>
    <lineage>
        <taxon>Bacteria</taxon>
        <taxon>Pseudomonadati</taxon>
        <taxon>Pseudomonadota</taxon>
        <taxon>Gammaproteobacteria</taxon>
        <taxon>Moraxellales</taxon>
        <taxon>Moraxellaceae</taxon>
        <taxon>Agitococcus</taxon>
    </lineage>
</organism>
<dbReference type="EMBL" id="QAON01000002">
    <property type="protein sequence ID" value="PTQ90828.1"/>
    <property type="molecule type" value="Genomic_DNA"/>
</dbReference>
<dbReference type="InterPro" id="IPR029052">
    <property type="entry name" value="Metallo-depent_PP-like"/>
</dbReference>
<sequence length="800" mass="87001">MNRRQLLKQAGFLTSSVAVFGLSACNSNNDSDSKTTPSKLYSFPQGVMAADPKPNSIILWTRVVAPNDDPIAQTASGRPDIEVSLELAANNSFATLLTPAIRLSAKAIYDNSIRHKLTGLSPATEYYYRFRSGTGISRVGRFKTAPALDADPSSLKFAFMACQDWSVNHWLGLSALVQQDLDFVVHLGDYIYEAAGDSYQSETVEAAHDAIVIPSQTNKPNSTTAKVATTLEDYRYLYKKYRTDSRLQALHARFALVAVWDDHEFSDDCWQNNETYTNGSVKIEGGLPLSPAQITGSDTTSDTNRRRAANRAWFEFMPADIPTLDETVATNFETVKIYRDLQFGKLAHLVMTDERLYRADHVIPEALDNPLTPLADQLGSIGTRYFVPEPSFAQLQGGKMLAAIKKAITVVPEGATKTLLQSIDAKLSLDPTGSTLTAQEFATFNEVGLPLVSILGETQRNWWKNKMATSTATWKFWGNEVSLLRMALNLKALAGVVAAGESNPALAAMINSYIINADQWDGYSAERSNLMSFLTTNNIKNVVAVTGDIHAFFAGEVAANYASYSAGNAAMVDLVTAGISSSSFWSYLASVVGDFQQEVDATLQGRTANPSTYLNLLESGDNPFVALRPLVYTCPNMLIYQNVKSAVLAATPAEALSTEAGKAAVYRAVFEQYLTAINTSGTNNAIGYNPINTLNETLAGEMGKTIQGLALSLGQTIPNPYTSTPTKPSFDFPPVQNPWLKYVETKTQGFITVNVSPNQVVATYHHIKPLAANPTASEVIDATKTKTITINKNSTLLTLS</sequence>
<dbReference type="PANTHER" id="PTHR43606:SF2">
    <property type="entry name" value="ALKALINE PHOSPHATASE FAMILY PROTEIN (AFU_ORTHOLOGUE AFUA_5G03860)"/>
    <property type="match status" value="1"/>
</dbReference>
<dbReference type="PANTHER" id="PTHR43606">
    <property type="entry name" value="PHOSPHATASE, PUTATIVE (AFU_ORTHOLOGUE AFUA_6G08710)-RELATED"/>
    <property type="match status" value="1"/>
</dbReference>
<dbReference type="GO" id="GO:0003993">
    <property type="term" value="F:acid phosphatase activity"/>
    <property type="evidence" value="ECO:0007669"/>
    <property type="project" value="InterPro"/>
</dbReference>
<dbReference type="Pfam" id="PF09423">
    <property type="entry name" value="PhoD"/>
    <property type="match status" value="1"/>
</dbReference>
<evidence type="ECO:0000259" key="2">
    <source>
        <dbReference type="Pfam" id="PF09423"/>
    </source>
</evidence>
<comment type="caution">
    <text evidence="4">The sequence shown here is derived from an EMBL/GenBank/DDBJ whole genome shotgun (WGS) entry which is preliminary data.</text>
</comment>
<evidence type="ECO:0000313" key="5">
    <source>
        <dbReference type="Proteomes" id="UP000244223"/>
    </source>
</evidence>
<evidence type="ECO:0000256" key="1">
    <source>
        <dbReference type="ARBA" id="ARBA00022729"/>
    </source>
</evidence>
<dbReference type="InterPro" id="IPR038607">
    <property type="entry name" value="PhoD-like_sf"/>
</dbReference>
<dbReference type="CDD" id="cd07389">
    <property type="entry name" value="MPP_PhoD"/>
    <property type="match status" value="1"/>
</dbReference>
<evidence type="ECO:0000259" key="3">
    <source>
        <dbReference type="Pfam" id="PF16655"/>
    </source>
</evidence>
<dbReference type="InterPro" id="IPR032093">
    <property type="entry name" value="PhoD_N"/>
</dbReference>
<keyword evidence="1" id="KW-0732">Signal</keyword>
<feature type="domain" description="Phospholipase D N-terminal" evidence="3">
    <location>
        <begin position="45"/>
        <end position="144"/>
    </location>
</feature>
<accession>A0A2T5J2S3</accession>
<dbReference type="Gene3D" id="2.60.40.380">
    <property type="entry name" value="Purple acid phosphatase-like, N-terminal"/>
    <property type="match status" value="1"/>
</dbReference>
<evidence type="ECO:0000313" key="4">
    <source>
        <dbReference type="EMBL" id="PTQ90828.1"/>
    </source>
</evidence>
<gene>
    <name evidence="4" type="ORF">C8N29_102228</name>
</gene>
<dbReference type="SUPFAM" id="SSF56300">
    <property type="entry name" value="Metallo-dependent phosphatases"/>
    <property type="match status" value="1"/>
</dbReference>
<dbReference type="OrthoDB" id="9763616at2"/>
<dbReference type="PROSITE" id="PS51257">
    <property type="entry name" value="PROKAR_LIPOPROTEIN"/>
    <property type="match status" value="1"/>
</dbReference>
<dbReference type="InterPro" id="IPR008963">
    <property type="entry name" value="Purple_acid_Pase-like_N"/>
</dbReference>
<proteinExistence type="predicted"/>
<reference evidence="4 5" key="1">
    <citation type="submission" date="2018-04" db="EMBL/GenBank/DDBJ databases">
        <title>Genomic Encyclopedia of Archaeal and Bacterial Type Strains, Phase II (KMG-II): from individual species to whole genera.</title>
        <authorList>
            <person name="Goeker M."/>
        </authorList>
    </citation>
    <scope>NUCLEOTIDE SEQUENCE [LARGE SCALE GENOMIC DNA]</scope>
    <source>
        <strain evidence="4 5">DSM 5822</strain>
    </source>
</reference>
<dbReference type="SUPFAM" id="SSF49363">
    <property type="entry name" value="Purple acid phosphatase, N-terminal domain"/>
    <property type="match status" value="1"/>
</dbReference>
<feature type="domain" description="PhoD-like phosphatase metallophosphatase" evidence="2">
    <location>
        <begin position="157"/>
        <end position="603"/>
    </location>
</feature>
<dbReference type="GO" id="GO:0046872">
    <property type="term" value="F:metal ion binding"/>
    <property type="evidence" value="ECO:0007669"/>
    <property type="project" value="InterPro"/>
</dbReference>
<dbReference type="Gene3D" id="3.60.21.70">
    <property type="entry name" value="PhoD-like phosphatase"/>
    <property type="match status" value="1"/>
</dbReference>
<protein>
    <submittedName>
        <fullName evidence="4">Alkaline phosphatase D</fullName>
    </submittedName>
</protein>
<dbReference type="Pfam" id="PF16655">
    <property type="entry name" value="PhoD_N"/>
    <property type="match status" value="1"/>
</dbReference>
<dbReference type="InterPro" id="IPR018946">
    <property type="entry name" value="PhoD-like_MPP"/>
</dbReference>
<dbReference type="Proteomes" id="UP000244223">
    <property type="component" value="Unassembled WGS sequence"/>
</dbReference>
<dbReference type="RefSeq" id="WP_107864668.1">
    <property type="nucleotide sequence ID" value="NZ_QAON01000002.1"/>
</dbReference>